<evidence type="ECO:0000256" key="1">
    <source>
        <dbReference type="ARBA" id="ARBA00008791"/>
    </source>
</evidence>
<dbReference type="Pfam" id="PF00582">
    <property type="entry name" value="Usp"/>
    <property type="match status" value="1"/>
</dbReference>
<comment type="similarity">
    <text evidence="1">Belongs to the universal stress protein A family.</text>
</comment>
<dbReference type="CDD" id="cd00293">
    <property type="entry name" value="USP-like"/>
    <property type="match status" value="1"/>
</dbReference>
<dbReference type="EMBL" id="QKUF01000023">
    <property type="protein sequence ID" value="PZW24018.1"/>
    <property type="molecule type" value="Genomic_DNA"/>
</dbReference>
<protein>
    <submittedName>
        <fullName evidence="3">Nucleotide-binding universal stress UspA family protein</fullName>
    </submittedName>
</protein>
<dbReference type="AlphaFoldDB" id="A0A326U0Q1"/>
<proteinExistence type="inferred from homology"/>
<evidence type="ECO:0000259" key="2">
    <source>
        <dbReference type="Pfam" id="PF00582"/>
    </source>
</evidence>
<keyword evidence="4" id="KW-1185">Reference proteome</keyword>
<dbReference type="SUPFAM" id="SSF52402">
    <property type="entry name" value="Adenine nucleotide alpha hydrolases-like"/>
    <property type="match status" value="1"/>
</dbReference>
<feature type="domain" description="UspA" evidence="2">
    <location>
        <begin position="2"/>
        <end position="150"/>
    </location>
</feature>
<evidence type="ECO:0000313" key="3">
    <source>
        <dbReference type="EMBL" id="PZW24018.1"/>
    </source>
</evidence>
<dbReference type="OrthoDB" id="159576at2"/>
<evidence type="ECO:0000313" key="4">
    <source>
        <dbReference type="Proteomes" id="UP000248806"/>
    </source>
</evidence>
<organism evidence="3 4">
    <name type="scientific">Thermosporothrix hazakensis</name>
    <dbReference type="NCBI Taxonomy" id="644383"/>
    <lineage>
        <taxon>Bacteria</taxon>
        <taxon>Bacillati</taxon>
        <taxon>Chloroflexota</taxon>
        <taxon>Ktedonobacteria</taxon>
        <taxon>Ktedonobacterales</taxon>
        <taxon>Thermosporotrichaceae</taxon>
        <taxon>Thermosporothrix</taxon>
    </lineage>
</organism>
<gene>
    <name evidence="3" type="ORF">EI42_04709</name>
</gene>
<name>A0A326U0Q1_THEHA</name>
<dbReference type="RefSeq" id="WP_111325019.1">
    <property type="nucleotide sequence ID" value="NZ_BIFX01000002.1"/>
</dbReference>
<dbReference type="PANTHER" id="PTHR46268">
    <property type="entry name" value="STRESS RESPONSE PROTEIN NHAX"/>
    <property type="match status" value="1"/>
</dbReference>
<dbReference type="InterPro" id="IPR014729">
    <property type="entry name" value="Rossmann-like_a/b/a_fold"/>
</dbReference>
<reference evidence="3 4" key="1">
    <citation type="submission" date="2018-06" db="EMBL/GenBank/DDBJ databases">
        <title>Genomic Encyclopedia of Archaeal and Bacterial Type Strains, Phase II (KMG-II): from individual species to whole genera.</title>
        <authorList>
            <person name="Goeker M."/>
        </authorList>
    </citation>
    <scope>NUCLEOTIDE SEQUENCE [LARGE SCALE GENOMIC DNA]</scope>
    <source>
        <strain evidence="3 4">ATCC BAA-1881</strain>
    </source>
</reference>
<comment type="caution">
    <text evidence="3">The sequence shown here is derived from an EMBL/GenBank/DDBJ whole genome shotgun (WGS) entry which is preliminary data.</text>
</comment>
<dbReference type="InterPro" id="IPR006016">
    <property type="entry name" value="UspA"/>
</dbReference>
<dbReference type="PANTHER" id="PTHR46268:SF6">
    <property type="entry name" value="UNIVERSAL STRESS PROTEIN UP12"/>
    <property type="match status" value="1"/>
</dbReference>
<dbReference type="Proteomes" id="UP000248806">
    <property type="component" value="Unassembled WGS sequence"/>
</dbReference>
<sequence>MRILCCLDGTNNEQIRDAVKNMLRAEERTLAVLYVTDIGPEMQIEHQRIRFLRPPRPPQPRREQMRKAVEMTAHEILEEGSRSLDGAEKIERTGRPEREIVRVAQEWQADIVVLCSRGSLETASPPGPKSVGHVARFVLDHAPCPVLLLRPRSDAVSQLPPR</sequence>
<dbReference type="Gene3D" id="3.40.50.620">
    <property type="entry name" value="HUPs"/>
    <property type="match status" value="1"/>
</dbReference>
<accession>A0A326U0Q1</accession>